<evidence type="ECO:0000259" key="9">
    <source>
        <dbReference type="Pfam" id="PF04068"/>
    </source>
</evidence>
<dbReference type="Proteomes" id="UP000245699">
    <property type="component" value="Unassembled WGS sequence"/>
</dbReference>
<evidence type="ECO:0000256" key="6">
    <source>
        <dbReference type="HAMAP-Rule" id="MF_03146"/>
    </source>
</evidence>
<dbReference type="GO" id="GO:0030490">
    <property type="term" value="P:maturation of SSU-rRNA"/>
    <property type="evidence" value="ECO:0007669"/>
    <property type="project" value="TreeGrafter"/>
</dbReference>
<feature type="domain" description="RNase L inhibitor RLI-like possible metal-binding" evidence="9">
    <location>
        <begin position="1"/>
        <end position="29"/>
    </location>
</feature>
<dbReference type="OrthoDB" id="10262062at2759"/>
<comment type="caution">
    <text evidence="10">The sequence shown here is derived from an EMBL/GenBank/DDBJ whole genome shotgun (WGS) entry which is preliminary data.</text>
</comment>
<dbReference type="GO" id="GO:0000455">
    <property type="term" value="P:enzyme-directed rRNA pseudouridine synthesis"/>
    <property type="evidence" value="ECO:0007669"/>
    <property type="project" value="UniProtKB-UniRule"/>
</dbReference>
<feature type="binding site" evidence="6">
    <location>
        <position position="61"/>
    </location>
    <ligand>
        <name>S-adenosyl-L-methionine</name>
        <dbReference type="ChEBI" id="CHEBI:59789"/>
    </ligand>
</feature>
<sequence>MWDFDHCDPKRCSGRKLERMGLIRDMKLSQSFNGLVMSPIGTHTVSPEDKDIILRFGLGTIDCSWARVEEVPFHRIKSKNNRLLPYLVASNPVNYGKPCKLNCAEALAAALYICGLDDWADIIMSKFKWGHAFKELNSELLEAYSKCKNAAEVIETQNSILNSLDQKKSSSLPANGNYYEFSDGEDQGSDYSPHTDSEDEADIANKRLGGGTSNIMNDSDNSEEDEENSQNHSENTDKNVKAVKYTTDRFGNTVIVED</sequence>
<name>A0A2T9YLI8_9FUNG</name>
<evidence type="ECO:0000256" key="5">
    <source>
        <dbReference type="ARBA" id="ARBA00022691"/>
    </source>
</evidence>
<evidence type="ECO:0000256" key="7">
    <source>
        <dbReference type="SAM" id="MobiDB-lite"/>
    </source>
</evidence>
<protein>
    <recommendedName>
        <fullName evidence="6">18S rRNA aminocarboxypropyltransferase</fullName>
        <ecNumber evidence="6">2.5.1.157</ecNumber>
    </recommendedName>
</protein>
<feature type="domain" description="16S/18S rRNA aminocarboxypropyltransferase Tsr3 C-terminal" evidence="8">
    <location>
        <begin position="35"/>
        <end position="160"/>
    </location>
</feature>
<keyword evidence="1 6" id="KW-0963">Cytoplasm</keyword>
<keyword evidence="4 6" id="KW-0808">Transferase</keyword>
<dbReference type="InterPro" id="IPR007209">
    <property type="entry name" value="RNaseL-inhib-like_metal-bd_dom"/>
</dbReference>
<reference evidence="10 11" key="1">
    <citation type="journal article" date="2018" name="MBio">
        <title>Comparative Genomics Reveals the Core Gene Toolbox for the Fungus-Insect Symbiosis.</title>
        <authorList>
            <person name="Wang Y."/>
            <person name="Stata M."/>
            <person name="Wang W."/>
            <person name="Stajich J.E."/>
            <person name="White M.M."/>
            <person name="Moncalvo J.M."/>
        </authorList>
    </citation>
    <scope>NUCLEOTIDE SEQUENCE [LARGE SCALE GENOMIC DNA]</scope>
    <source>
        <strain evidence="10 11">AUS-77-4</strain>
    </source>
</reference>
<comment type="catalytic activity">
    <reaction evidence="6">
        <text>N(1)-methylpseudouridine(1191) in yeast 18S rRNA + S-adenosyl-L-methionine = N(1)-methyl-N(3)-[(3S)-3-amino-3-carboxypropyl]pseudouridine(1191) in yeast 18S rRNA + S-methyl-5'-thioadenosine + H(+)</text>
        <dbReference type="Rhea" id="RHEA:63300"/>
        <dbReference type="Rhea" id="RHEA-COMP:13852"/>
        <dbReference type="Rhea" id="RHEA-COMP:16309"/>
        <dbReference type="ChEBI" id="CHEBI:15378"/>
        <dbReference type="ChEBI" id="CHEBI:17509"/>
        <dbReference type="ChEBI" id="CHEBI:59789"/>
        <dbReference type="ChEBI" id="CHEBI:74890"/>
        <dbReference type="ChEBI" id="CHEBI:146234"/>
    </reaction>
</comment>
<organism evidence="10 11">
    <name type="scientific">Furculomyces boomerangus</name>
    <dbReference type="NCBI Taxonomy" id="61424"/>
    <lineage>
        <taxon>Eukaryota</taxon>
        <taxon>Fungi</taxon>
        <taxon>Fungi incertae sedis</taxon>
        <taxon>Zoopagomycota</taxon>
        <taxon>Kickxellomycotina</taxon>
        <taxon>Harpellomycetes</taxon>
        <taxon>Harpellales</taxon>
        <taxon>Harpellaceae</taxon>
        <taxon>Furculomyces</taxon>
    </lineage>
</organism>
<evidence type="ECO:0000256" key="1">
    <source>
        <dbReference type="ARBA" id="ARBA00022490"/>
    </source>
</evidence>
<dbReference type="Pfam" id="PF04034">
    <property type="entry name" value="Ribo_biogen_C"/>
    <property type="match status" value="1"/>
</dbReference>
<keyword evidence="5 6" id="KW-0949">S-adenosyl-L-methionine</keyword>
<keyword evidence="6" id="KW-0539">Nucleus</keyword>
<dbReference type="PANTHER" id="PTHR20426:SF0">
    <property type="entry name" value="18S RRNA AMINOCARBOXYPROPYLTRANSFERASE"/>
    <property type="match status" value="1"/>
</dbReference>
<gene>
    <name evidence="6" type="primary">TSR3</name>
    <name evidence="10" type="ORF">BB559_003391</name>
</gene>
<dbReference type="InterPro" id="IPR022968">
    <property type="entry name" value="Tsr3-like"/>
</dbReference>
<dbReference type="AlphaFoldDB" id="A0A2T9YLI8"/>
<dbReference type="GO" id="GO:0106388">
    <property type="term" value="F:rRNA small subunit aminocarboxypropyltransferase activity"/>
    <property type="evidence" value="ECO:0007669"/>
    <property type="project" value="UniProtKB-EC"/>
</dbReference>
<proteinExistence type="inferred from homology"/>
<comment type="catalytic activity">
    <reaction evidence="6">
        <text>an N(1)-methylpseudouridine in rRNA + S-adenosyl-L-methionine = N(1)-methyl-N(3)-[(3S)-3-amino-3-carboxypropyl]pseudouridine in rRNA + S-methyl-5'-thioadenosine + H(+)</text>
        <dbReference type="Rhea" id="RHEA:63296"/>
        <dbReference type="Rhea" id="RHEA-COMP:11634"/>
        <dbReference type="Rhea" id="RHEA-COMP:16310"/>
        <dbReference type="ChEBI" id="CHEBI:15378"/>
        <dbReference type="ChEBI" id="CHEBI:17509"/>
        <dbReference type="ChEBI" id="CHEBI:59789"/>
        <dbReference type="ChEBI" id="CHEBI:74890"/>
        <dbReference type="ChEBI" id="CHEBI:146234"/>
        <dbReference type="EC" id="2.5.1.157"/>
    </reaction>
</comment>
<comment type="similarity">
    <text evidence="6">Belongs to the TDD superfamily. TSR3 family.</text>
</comment>
<keyword evidence="2 6" id="KW-0690">Ribosome biogenesis</keyword>
<evidence type="ECO:0000313" key="10">
    <source>
        <dbReference type="EMBL" id="PVU93195.1"/>
    </source>
</evidence>
<evidence type="ECO:0000259" key="8">
    <source>
        <dbReference type="Pfam" id="PF04034"/>
    </source>
</evidence>
<dbReference type="NCBIfam" id="NF002621">
    <property type="entry name" value="PRK02287.1"/>
    <property type="match status" value="1"/>
</dbReference>
<feature type="region of interest" description="Disordered" evidence="7">
    <location>
        <begin position="175"/>
        <end position="258"/>
    </location>
</feature>
<accession>A0A2T9YLI8</accession>
<dbReference type="Pfam" id="PF04068">
    <property type="entry name" value="Fer4_RLI"/>
    <property type="match status" value="1"/>
</dbReference>
<dbReference type="HAMAP" id="MF_01116">
    <property type="entry name" value="TSR3"/>
    <property type="match status" value="1"/>
</dbReference>
<evidence type="ECO:0000256" key="2">
    <source>
        <dbReference type="ARBA" id="ARBA00022517"/>
    </source>
</evidence>
<feature type="binding site" evidence="6">
    <location>
        <position position="13"/>
    </location>
    <ligand>
        <name>S-adenosyl-L-methionine</name>
        <dbReference type="ChEBI" id="CHEBI:59789"/>
    </ligand>
</feature>
<dbReference type="GO" id="GO:0005737">
    <property type="term" value="C:cytoplasm"/>
    <property type="evidence" value="ECO:0007669"/>
    <property type="project" value="UniProtKB-SubCell"/>
</dbReference>
<comment type="caution">
    <text evidence="6">Lacks conserved residue(s) required for the propagation of feature annotation.</text>
</comment>
<dbReference type="EC" id="2.5.1.157" evidence="6"/>
<dbReference type="STRING" id="61424.A0A2T9YLI8"/>
<dbReference type="InterPro" id="IPR007177">
    <property type="entry name" value="Tsr3_C"/>
</dbReference>
<dbReference type="PANTHER" id="PTHR20426">
    <property type="entry name" value="RIBOSOME BIOGENESIS PROTEIN TSR3 HOMOLOG"/>
    <property type="match status" value="1"/>
</dbReference>
<feature type="binding site" evidence="6">
    <location>
        <position position="84"/>
    </location>
    <ligand>
        <name>S-adenosyl-L-methionine</name>
        <dbReference type="ChEBI" id="CHEBI:59789"/>
    </ligand>
</feature>
<evidence type="ECO:0000256" key="3">
    <source>
        <dbReference type="ARBA" id="ARBA00022552"/>
    </source>
</evidence>
<keyword evidence="11" id="KW-1185">Reference proteome</keyword>
<evidence type="ECO:0000313" key="11">
    <source>
        <dbReference type="Proteomes" id="UP000245699"/>
    </source>
</evidence>
<keyword evidence="3 6" id="KW-0698">rRNA processing</keyword>
<dbReference type="GO" id="GO:1904047">
    <property type="term" value="F:S-adenosyl-L-methionine binding"/>
    <property type="evidence" value="ECO:0007669"/>
    <property type="project" value="UniProtKB-UniRule"/>
</dbReference>
<comment type="function">
    <text evidence="6">Aminocarboxypropyltransferase that catalyzes the aminocarboxypropyl transfer on pseudouridine at position 1191 (Psi1191) in 18S rRNA. It constitutes the last step in biosynthesis of the hypermodified N1-methyl-N3-(3-amino-3-carboxypropyl) pseudouridine (m1acp3-Psi) conserved in eukaryotic 18S rRNA.</text>
</comment>
<dbReference type="GO" id="GO:0005634">
    <property type="term" value="C:nucleus"/>
    <property type="evidence" value="ECO:0007669"/>
    <property type="project" value="UniProtKB-SubCell"/>
</dbReference>
<dbReference type="EMBL" id="MBFT01000331">
    <property type="protein sequence ID" value="PVU93195.1"/>
    <property type="molecule type" value="Genomic_DNA"/>
</dbReference>
<comment type="subcellular location">
    <subcellularLocation>
        <location evidence="6">Cytoplasm</location>
    </subcellularLocation>
    <subcellularLocation>
        <location evidence="6">Nucleus</location>
    </subcellularLocation>
</comment>
<evidence type="ECO:0000256" key="4">
    <source>
        <dbReference type="ARBA" id="ARBA00022679"/>
    </source>
</evidence>